<evidence type="ECO:0000256" key="10">
    <source>
        <dbReference type="RuleBase" id="RU365010"/>
    </source>
</evidence>
<dbReference type="InterPro" id="IPR037177">
    <property type="entry name" value="DLC_sf"/>
</dbReference>
<keyword evidence="7" id="KW-0653">Protein transport</keyword>
<dbReference type="GO" id="GO:0015031">
    <property type="term" value="P:protein transport"/>
    <property type="evidence" value="ECO:0007669"/>
    <property type="project" value="UniProtKB-KW"/>
</dbReference>
<dbReference type="GO" id="GO:0005874">
    <property type="term" value="C:microtubule"/>
    <property type="evidence" value="ECO:0007669"/>
    <property type="project" value="UniProtKB-KW"/>
</dbReference>
<comment type="similarity">
    <text evidence="10">Belongs to the dynein light chain family.</text>
</comment>
<dbReference type="PANTHER" id="PTHR11886:SF35">
    <property type="entry name" value="DYNEIN LIGHT CHAIN"/>
    <property type="match status" value="1"/>
</dbReference>
<keyword evidence="5 10" id="KW-0493">Microtubule</keyword>
<dbReference type="GO" id="GO:0005868">
    <property type="term" value="C:cytoplasmic dynein complex"/>
    <property type="evidence" value="ECO:0007669"/>
    <property type="project" value="TreeGrafter"/>
</dbReference>
<accession>A0A915KAV8</accession>
<dbReference type="FunFam" id="3.30.740.10:FF:000005">
    <property type="entry name" value="Dynein light chain"/>
    <property type="match status" value="1"/>
</dbReference>
<evidence type="ECO:0000256" key="6">
    <source>
        <dbReference type="ARBA" id="ARBA00022816"/>
    </source>
</evidence>
<keyword evidence="4 10" id="KW-0963">Cytoplasm</keyword>
<dbReference type="Proteomes" id="UP000887565">
    <property type="component" value="Unplaced"/>
</dbReference>
<evidence type="ECO:0000256" key="3">
    <source>
        <dbReference type="ARBA" id="ARBA00022448"/>
    </source>
</evidence>
<evidence type="ECO:0000256" key="8">
    <source>
        <dbReference type="ARBA" id="ARBA00023212"/>
    </source>
</evidence>
<dbReference type="GO" id="GO:0007017">
    <property type="term" value="P:microtubule-based process"/>
    <property type="evidence" value="ECO:0007669"/>
    <property type="project" value="InterPro"/>
</dbReference>
<dbReference type="SUPFAM" id="SSF54648">
    <property type="entry name" value="DLC"/>
    <property type="match status" value="1"/>
</dbReference>
<evidence type="ECO:0000256" key="1">
    <source>
        <dbReference type="ARBA" id="ARBA00004123"/>
    </source>
</evidence>
<evidence type="ECO:0000313" key="12">
    <source>
        <dbReference type="WBParaSite" id="nRc.2.0.1.t35490-RA"/>
    </source>
</evidence>
<sequence length="131" mass="14635">IKNIVKFRFSLCVRTFSLALHLFLFIPEIANDMYKAIIKQKDLDDSSLAAIVSIAESSEGIHSDERQIATEVKQAVESKLTGTWQVVVGRTFGSCVHHEDGCFAYLYVGRHAYLIWRSPLLQNTGTTTEGA</sequence>
<keyword evidence="3" id="KW-0813">Transport</keyword>
<evidence type="ECO:0000256" key="7">
    <source>
        <dbReference type="ARBA" id="ARBA00022927"/>
    </source>
</evidence>
<keyword evidence="8 10" id="KW-0206">Cytoskeleton</keyword>
<dbReference type="Gene3D" id="3.30.740.10">
    <property type="entry name" value="Protein Inhibitor Of Neuronal Nitric Oxide Synthase"/>
    <property type="match status" value="1"/>
</dbReference>
<dbReference type="GO" id="GO:0045505">
    <property type="term" value="F:dynein intermediate chain binding"/>
    <property type="evidence" value="ECO:0007669"/>
    <property type="project" value="TreeGrafter"/>
</dbReference>
<dbReference type="CDD" id="cd21450">
    <property type="entry name" value="DLC-like_DYNLL1-like"/>
    <property type="match status" value="1"/>
</dbReference>
<evidence type="ECO:0000256" key="4">
    <source>
        <dbReference type="ARBA" id="ARBA00022490"/>
    </source>
</evidence>
<dbReference type="GO" id="GO:0051028">
    <property type="term" value="P:mRNA transport"/>
    <property type="evidence" value="ECO:0007669"/>
    <property type="project" value="UniProtKB-KW"/>
</dbReference>
<evidence type="ECO:0000313" key="11">
    <source>
        <dbReference type="Proteomes" id="UP000887565"/>
    </source>
</evidence>
<comment type="subcellular location">
    <subcellularLocation>
        <location evidence="2 10">Cytoplasm</location>
        <location evidence="2 10">Cytoskeleton</location>
    </subcellularLocation>
    <subcellularLocation>
        <location evidence="1">Nucleus</location>
    </subcellularLocation>
</comment>
<dbReference type="WBParaSite" id="nRc.2.0.1.t35490-RA">
    <property type="protein sequence ID" value="nRc.2.0.1.t35490-RA"/>
    <property type="gene ID" value="nRc.2.0.1.g35490"/>
</dbReference>
<organism evidence="11 12">
    <name type="scientific">Romanomermis culicivorax</name>
    <name type="common">Nematode worm</name>
    <dbReference type="NCBI Taxonomy" id="13658"/>
    <lineage>
        <taxon>Eukaryota</taxon>
        <taxon>Metazoa</taxon>
        <taxon>Ecdysozoa</taxon>
        <taxon>Nematoda</taxon>
        <taxon>Enoplea</taxon>
        <taxon>Dorylaimia</taxon>
        <taxon>Mermithida</taxon>
        <taxon>Mermithoidea</taxon>
        <taxon>Mermithidae</taxon>
        <taxon>Romanomermis</taxon>
    </lineage>
</organism>
<protein>
    <recommendedName>
        <fullName evidence="10">Dynein light chain</fullName>
    </recommendedName>
</protein>
<keyword evidence="6" id="KW-0509">mRNA transport</keyword>
<dbReference type="Pfam" id="PF01221">
    <property type="entry name" value="Dynein_light"/>
    <property type="match status" value="1"/>
</dbReference>
<dbReference type="PANTHER" id="PTHR11886">
    <property type="entry name" value="DYNEIN LIGHT CHAIN"/>
    <property type="match status" value="1"/>
</dbReference>
<proteinExistence type="inferred from homology"/>
<name>A0A915KAV8_ROMCU</name>
<keyword evidence="11" id="KW-1185">Reference proteome</keyword>
<evidence type="ECO:0000256" key="9">
    <source>
        <dbReference type="ARBA" id="ARBA00023242"/>
    </source>
</evidence>
<dbReference type="SMART" id="SM01375">
    <property type="entry name" value="Dynein_light"/>
    <property type="match status" value="1"/>
</dbReference>
<reference evidence="12" key="1">
    <citation type="submission" date="2022-11" db="UniProtKB">
        <authorList>
            <consortium name="WormBaseParasite"/>
        </authorList>
    </citation>
    <scope>IDENTIFICATION</scope>
</reference>
<evidence type="ECO:0000256" key="5">
    <source>
        <dbReference type="ARBA" id="ARBA00022701"/>
    </source>
</evidence>
<dbReference type="InterPro" id="IPR001372">
    <property type="entry name" value="Dynein_light_chain_typ-1/2"/>
</dbReference>
<keyword evidence="9" id="KW-0539">Nucleus</keyword>
<evidence type="ECO:0000256" key="2">
    <source>
        <dbReference type="ARBA" id="ARBA00004245"/>
    </source>
</evidence>
<dbReference type="GO" id="GO:0005634">
    <property type="term" value="C:nucleus"/>
    <property type="evidence" value="ECO:0007669"/>
    <property type="project" value="UniProtKB-SubCell"/>
</dbReference>
<keyword evidence="10" id="KW-0243">Dynein</keyword>
<dbReference type="AlphaFoldDB" id="A0A915KAV8"/>
<keyword evidence="10" id="KW-0505">Motor protein</keyword>